<evidence type="ECO:0000313" key="2">
    <source>
        <dbReference type="Proteomes" id="UP000694383"/>
    </source>
</evidence>
<reference evidence="1" key="1">
    <citation type="submission" date="2025-08" db="UniProtKB">
        <authorList>
            <consortium name="Ensembl"/>
        </authorList>
    </citation>
    <scope>IDENTIFICATION</scope>
</reference>
<sequence>CCTCGSRRAAPWSACGRVRSGCSGRSPVWTRWWTFRFTAFRKLFPQRSQVNVLGVCSRFTGFWPVWMNWCVLSVAARVKPFPHSLQVKRFSPVCMRAWRRRFCSRLKRRPHTSQLCGFSPACVETPAVW</sequence>
<name>A0A8C7WS52_9TELE</name>
<dbReference type="AlphaFoldDB" id="A0A8C7WS52"/>
<dbReference type="GeneTree" id="ENSGT00960000186734"/>
<dbReference type="Ensembl" id="ENSOSIT00000002608.1">
    <property type="protein sequence ID" value="ENSOSIP00000002434.1"/>
    <property type="gene ID" value="ENSOSIG00000001405.1"/>
</dbReference>
<keyword evidence="2" id="KW-1185">Reference proteome</keyword>
<dbReference type="Proteomes" id="UP000694383">
    <property type="component" value="Unplaced"/>
</dbReference>
<organism evidence="1 2">
    <name type="scientific">Oryzias sinensis</name>
    <name type="common">Chinese medaka</name>
    <dbReference type="NCBI Taxonomy" id="183150"/>
    <lineage>
        <taxon>Eukaryota</taxon>
        <taxon>Metazoa</taxon>
        <taxon>Chordata</taxon>
        <taxon>Craniata</taxon>
        <taxon>Vertebrata</taxon>
        <taxon>Euteleostomi</taxon>
        <taxon>Actinopterygii</taxon>
        <taxon>Neopterygii</taxon>
        <taxon>Teleostei</taxon>
        <taxon>Neoteleostei</taxon>
        <taxon>Acanthomorphata</taxon>
        <taxon>Ovalentaria</taxon>
        <taxon>Atherinomorphae</taxon>
        <taxon>Beloniformes</taxon>
        <taxon>Adrianichthyidae</taxon>
        <taxon>Oryziinae</taxon>
        <taxon>Oryzias</taxon>
    </lineage>
</organism>
<evidence type="ECO:0000313" key="1">
    <source>
        <dbReference type="Ensembl" id="ENSOSIP00000002434.1"/>
    </source>
</evidence>
<accession>A0A8C7WS52</accession>
<reference evidence="1" key="2">
    <citation type="submission" date="2025-09" db="UniProtKB">
        <authorList>
            <consortium name="Ensembl"/>
        </authorList>
    </citation>
    <scope>IDENTIFICATION</scope>
</reference>
<protein>
    <submittedName>
        <fullName evidence="1">Uncharacterized protein</fullName>
    </submittedName>
</protein>
<proteinExistence type="predicted"/>